<dbReference type="EMBL" id="KZ819675">
    <property type="protein sequence ID" value="PWN25530.1"/>
    <property type="molecule type" value="Genomic_DNA"/>
</dbReference>
<dbReference type="CDD" id="cd24039">
    <property type="entry name" value="ASKHA_NBD_YND1-like"/>
    <property type="match status" value="1"/>
</dbReference>
<evidence type="ECO:0000256" key="4">
    <source>
        <dbReference type="PIRSR" id="PIRSR600407-2"/>
    </source>
</evidence>
<proteinExistence type="inferred from homology"/>
<feature type="active site" description="Proton acceptor" evidence="3">
    <location>
        <position position="195"/>
    </location>
</feature>
<evidence type="ECO:0000256" key="6">
    <source>
        <dbReference type="SAM" id="MobiDB-lite"/>
    </source>
</evidence>
<feature type="compositionally biased region" description="Basic and acidic residues" evidence="6">
    <location>
        <begin position="472"/>
        <end position="496"/>
    </location>
</feature>
<organism evidence="8 9">
    <name type="scientific">Jaminaea rosea</name>
    <dbReference type="NCBI Taxonomy" id="1569628"/>
    <lineage>
        <taxon>Eukaryota</taxon>
        <taxon>Fungi</taxon>
        <taxon>Dikarya</taxon>
        <taxon>Basidiomycota</taxon>
        <taxon>Ustilaginomycotina</taxon>
        <taxon>Exobasidiomycetes</taxon>
        <taxon>Microstromatales</taxon>
        <taxon>Microstromatales incertae sedis</taxon>
        <taxon>Jaminaea</taxon>
    </lineage>
</organism>
<dbReference type="Gene3D" id="3.30.420.150">
    <property type="entry name" value="Exopolyphosphatase. Domain 2"/>
    <property type="match status" value="1"/>
</dbReference>
<dbReference type="GeneID" id="37029243"/>
<dbReference type="InterPro" id="IPR000407">
    <property type="entry name" value="GDA1_CD39_NTPase"/>
</dbReference>
<keyword evidence="9" id="KW-1185">Reference proteome</keyword>
<name>A0A316UJY1_9BASI</name>
<dbReference type="OrthoDB" id="6372431at2759"/>
<dbReference type="GO" id="GO:0045134">
    <property type="term" value="F:UDP phosphatase activity"/>
    <property type="evidence" value="ECO:0007669"/>
    <property type="project" value="TreeGrafter"/>
</dbReference>
<comment type="similarity">
    <text evidence="1 5">Belongs to the GDA1/CD39 NTPase family.</text>
</comment>
<dbReference type="GO" id="GO:0046036">
    <property type="term" value="P:CTP metabolic process"/>
    <property type="evidence" value="ECO:0007669"/>
    <property type="project" value="TreeGrafter"/>
</dbReference>
<sequence>MSPSPSQEWSEPGPSRPPALTTPRLRLRPRRPRPPPAVDSEWSTSRRYAILVDAGSSGSRLQVYSWKEPSVTREERLRKGKKMKVLPKVEKGTQEGSGREWQWKVEPGISSFAGHTADLGRYLEPLFAHALEVVPPHLVASTPVYVMATAGMRFLSSSDQSAIIAATCDFLTSRTPFNLQGSCSDHVQVISGHEEGLLGWIAINYLMDGFHFKPDEDAKSIDVAGGLQPSKGRSTYGFLDMGGASTQIAFEPSRKALSAAEKTSDSATDTMPGTAEEELTQVKLKLLDGTDVTHDVFVTTFLGFGTNKARERYEEALIRNSTGVSLQDPCLPTGAITSSSSHTLTGTGSFTSCLHSLSPLLDKSAPCAQPPCLFHGIHVPPIDFSLNHFIGVSEYWFSSHDVFQLGGAYDYVQFQRAAEKFCSRPWSELDAGLKNGGFSQQVDEGRLKMQCFKAAWMVTVLHDGIGLPRVIDSKGKGDGKHHADQVADKAGQKNLDDEGGVFQSVNEVDGTSVSWTLGKAVLEATKDIESVKTIDGATPPKSGRPLPPWYAPGGAIGSHLPSSLKTDRASGGAAFAFFLVALLLLGLLLACTRGHSPATARRRKALRSALCCGGLFGKGGRGGRSGAGEYSLANMEEGADDAANGVGTSNSEEGTSSSEEDALFIGERGEARRKRRSSPTSRSITSWLPVTARRWVLKATSFLPGGSRSTSKSSARRARRDRNKRRTSMLASQANANELHAANGGAGEDFTPQLSATSSVDDLVRLAHIRRAVSPALMRESRSSSPSLATMPSSIVLNAAAGQGAAISRPASRAASGRHTPVAAGSGYASPPNAGLGRSNSPAYFQHNAPAVAWTSGASTPIASALNGPLSPVGNGLLQPSGPPNSFASFSAAMRENRDRWEKRAAEKQAEQQQHRRGGSE</sequence>
<feature type="region of interest" description="Disordered" evidence="6">
    <location>
        <begin position="703"/>
        <end position="729"/>
    </location>
</feature>
<keyword evidence="7" id="KW-0472">Membrane</keyword>
<evidence type="ECO:0000313" key="9">
    <source>
        <dbReference type="Proteomes" id="UP000245884"/>
    </source>
</evidence>
<gene>
    <name evidence="8" type="ORF">BDZ90DRAFT_243024</name>
</gene>
<evidence type="ECO:0000256" key="1">
    <source>
        <dbReference type="ARBA" id="ARBA00009283"/>
    </source>
</evidence>
<feature type="region of interest" description="Disordered" evidence="6">
    <location>
        <begin position="874"/>
        <end position="921"/>
    </location>
</feature>
<evidence type="ECO:0000256" key="3">
    <source>
        <dbReference type="PIRSR" id="PIRSR600407-1"/>
    </source>
</evidence>
<dbReference type="GO" id="GO:0017111">
    <property type="term" value="F:ribonucleoside triphosphate phosphatase activity"/>
    <property type="evidence" value="ECO:0007669"/>
    <property type="project" value="TreeGrafter"/>
</dbReference>
<keyword evidence="4" id="KW-0067">ATP-binding</keyword>
<feature type="region of interest" description="Disordered" evidence="6">
    <location>
        <begin position="810"/>
        <end position="829"/>
    </location>
</feature>
<protein>
    <recommendedName>
        <fullName evidence="10">Nucleoside phosphatase GDA1/CD39</fullName>
    </recommendedName>
</protein>
<evidence type="ECO:0000256" key="5">
    <source>
        <dbReference type="RuleBase" id="RU003833"/>
    </source>
</evidence>
<feature type="compositionally biased region" description="Basic residues" evidence="6">
    <location>
        <begin position="714"/>
        <end position="727"/>
    </location>
</feature>
<keyword evidence="2 5" id="KW-0378">Hydrolase</keyword>
<evidence type="ECO:0008006" key="10">
    <source>
        <dbReference type="Google" id="ProtNLM"/>
    </source>
</evidence>
<dbReference type="Gene3D" id="3.30.420.40">
    <property type="match status" value="1"/>
</dbReference>
<feature type="compositionally biased region" description="Basic and acidic residues" evidence="6">
    <location>
        <begin position="895"/>
        <end position="921"/>
    </location>
</feature>
<dbReference type="PANTHER" id="PTHR11782:SF121">
    <property type="entry name" value="NUCLEOSIDE-DIPHOSPHATASE MIG-23"/>
    <property type="match status" value="1"/>
</dbReference>
<dbReference type="RefSeq" id="XP_025360142.1">
    <property type="nucleotide sequence ID" value="XM_025507420.1"/>
</dbReference>
<dbReference type="Proteomes" id="UP000245884">
    <property type="component" value="Unassembled WGS sequence"/>
</dbReference>
<dbReference type="GO" id="GO:0005794">
    <property type="term" value="C:Golgi apparatus"/>
    <property type="evidence" value="ECO:0007669"/>
    <property type="project" value="TreeGrafter"/>
</dbReference>
<dbReference type="GO" id="GO:0006256">
    <property type="term" value="P:UDP catabolic process"/>
    <property type="evidence" value="ECO:0007669"/>
    <property type="project" value="TreeGrafter"/>
</dbReference>
<dbReference type="GO" id="GO:0016020">
    <property type="term" value="C:membrane"/>
    <property type="evidence" value="ECO:0007669"/>
    <property type="project" value="TreeGrafter"/>
</dbReference>
<evidence type="ECO:0000256" key="2">
    <source>
        <dbReference type="ARBA" id="ARBA00022801"/>
    </source>
</evidence>
<feature type="region of interest" description="Disordered" evidence="6">
    <location>
        <begin position="1"/>
        <end position="42"/>
    </location>
</feature>
<dbReference type="GO" id="GO:0005524">
    <property type="term" value="F:ATP binding"/>
    <property type="evidence" value="ECO:0007669"/>
    <property type="project" value="UniProtKB-KW"/>
</dbReference>
<feature type="region of interest" description="Disordered" evidence="6">
    <location>
        <begin position="472"/>
        <end position="498"/>
    </location>
</feature>
<dbReference type="Pfam" id="PF01150">
    <property type="entry name" value="GDA1_CD39"/>
    <property type="match status" value="1"/>
</dbReference>
<evidence type="ECO:0000313" key="8">
    <source>
        <dbReference type="EMBL" id="PWN25530.1"/>
    </source>
</evidence>
<dbReference type="PROSITE" id="PS01238">
    <property type="entry name" value="GDA1_CD39_NTPASE"/>
    <property type="match status" value="1"/>
</dbReference>
<dbReference type="STRING" id="1569628.A0A316UJY1"/>
<keyword evidence="7" id="KW-1133">Transmembrane helix</keyword>
<dbReference type="AlphaFoldDB" id="A0A316UJY1"/>
<accession>A0A316UJY1</accession>
<feature type="binding site" evidence="4">
    <location>
        <begin position="243"/>
        <end position="247"/>
    </location>
    <ligand>
        <name>ATP</name>
        <dbReference type="ChEBI" id="CHEBI:30616"/>
    </ligand>
</feature>
<dbReference type="GO" id="GO:0004382">
    <property type="term" value="F:GDP phosphatase activity"/>
    <property type="evidence" value="ECO:0007669"/>
    <property type="project" value="TreeGrafter"/>
</dbReference>
<keyword evidence="7" id="KW-0812">Transmembrane</keyword>
<feature type="transmembrane region" description="Helical" evidence="7">
    <location>
        <begin position="572"/>
        <end position="592"/>
    </location>
</feature>
<evidence type="ECO:0000256" key="7">
    <source>
        <dbReference type="SAM" id="Phobius"/>
    </source>
</evidence>
<dbReference type="PANTHER" id="PTHR11782">
    <property type="entry name" value="ADENOSINE/GUANOSINE DIPHOSPHATASE"/>
    <property type="match status" value="1"/>
</dbReference>
<feature type="region of interest" description="Disordered" evidence="6">
    <location>
        <begin position="640"/>
        <end position="684"/>
    </location>
</feature>
<feature type="compositionally biased region" description="Low complexity" evidence="6">
    <location>
        <begin position="647"/>
        <end position="657"/>
    </location>
</feature>
<reference evidence="8 9" key="1">
    <citation type="journal article" date="2018" name="Mol. Biol. Evol.">
        <title>Broad Genomic Sampling Reveals a Smut Pathogenic Ancestry of the Fungal Clade Ustilaginomycotina.</title>
        <authorList>
            <person name="Kijpornyongpan T."/>
            <person name="Mondo S.J."/>
            <person name="Barry K."/>
            <person name="Sandor L."/>
            <person name="Lee J."/>
            <person name="Lipzen A."/>
            <person name="Pangilinan J."/>
            <person name="LaButti K."/>
            <person name="Hainaut M."/>
            <person name="Henrissat B."/>
            <person name="Grigoriev I.V."/>
            <person name="Spatafora J.W."/>
            <person name="Aime M.C."/>
        </authorList>
    </citation>
    <scope>NUCLEOTIDE SEQUENCE [LARGE SCALE GENOMIC DNA]</scope>
    <source>
        <strain evidence="8 9">MCA 5214</strain>
    </source>
</reference>
<keyword evidence="4" id="KW-0547">Nucleotide-binding</keyword>